<dbReference type="InterPro" id="IPR006153">
    <property type="entry name" value="Cation/H_exchanger_TM"/>
</dbReference>
<evidence type="ECO:0000256" key="9">
    <source>
        <dbReference type="SAM" id="Phobius"/>
    </source>
</evidence>
<protein>
    <submittedName>
        <fullName evidence="12">Sodium:proton antiporter</fullName>
    </submittedName>
</protein>
<feature type="transmembrane region" description="Helical" evidence="9">
    <location>
        <begin position="267"/>
        <end position="283"/>
    </location>
</feature>
<dbReference type="SUPFAM" id="SSF51735">
    <property type="entry name" value="NAD(P)-binding Rossmann-fold domains"/>
    <property type="match status" value="1"/>
</dbReference>
<feature type="domain" description="Cation/H+ exchanger transmembrane" evidence="10">
    <location>
        <begin position="19"/>
        <end position="382"/>
    </location>
</feature>
<evidence type="ECO:0000256" key="8">
    <source>
        <dbReference type="ARBA" id="ARBA00023136"/>
    </source>
</evidence>
<accession>A0ABZ0I0K7</accession>
<feature type="transmembrane region" description="Helical" evidence="9">
    <location>
        <begin position="31"/>
        <end position="48"/>
    </location>
</feature>
<proteinExistence type="predicted"/>
<evidence type="ECO:0000256" key="3">
    <source>
        <dbReference type="ARBA" id="ARBA00022449"/>
    </source>
</evidence>
<feature type="transmembrane region" description="Helical" evidence="9">
    <location>
        <begin position="54"/>
        <end position="71"/>
    </location>
</feature>
<feature type="transmembrane region" description="Helical" evidence="9">
    <location>
        <begin position="150"/>
        <end position="174"/>
    </location>
</feature>
<dbReference type="PANTHER" id="PTHR32507">
    <property type="entry name" value="NA(+)/H(+) ANTIPORTER 1"/>
    <property type="match status" value="1"/>
</dbReference>
<keyword evidence="8 9" id="KW-0472">Membrane</keyword>
<dbReference type="InterPro" id="IPR038770">
    <property type="entry name" value="Na+/solute_symporter_sf"/>
</dbReference>
<evidence type="ECO:0000313" key="13">
    <source>
        <dbReference type="Proteomes" id="UP001626537"/>
    </source>
</evidence>
<name>A0ABZ0I0K7_9GAMM</name>
<feature type="transmembrane region" description="Helical" evidence="9">
    <location>
        <begin position="180"/>
        <end position="201"/>
    </location>
</feature>
<keyword evidence="13" id="KW-1185">Reference proteome</keyword>
<evidence type="ECO:0000256" key="5">
    <source>
        <dbReference type="ARBA" id="ARBA00022692"/>
    </source>
</evidence>
<dbReference type="Gene3D" id="3.40.50.720">
    <property type="entry name" value="NAD(P)-binding Rossmann-like Domain"/>
    <property type="match status" value="1"/>
</dbReference>
<dbReference type="Pfam" id="PF00999">
    <property type="entry name" value="Na_H_Exchanger"/>
    <property type="match status" value="1"/>
</dbReference>
<evidence type="ECO:0000256" key="4">
    <source>
        <dbReference type="ARBA" id="ARBA00022475"/>
    </source>
</evidence>
<dbReference type="EMBL" id="CP136864">
    <property type="protein sequence ID" value="WOJ92680.1"/>
    <property type="molecule type" value="Genomic_DNA"/>
</dbReference>
<dbReference type="InterPro" id="IPR036291">
    <property type="entry name" value="NAD(P)-bd_dom_sf"/>
</dbReference>
<evidence type="ECO:0000259" key="10">
    <source>
        <dbReference type="Pfam" id="PF00999"/>
    </source>
</evidence>
<feature type="domain" description="RCK N-terminal" evidence="11">
    <location>
        <begin position="396"/>
        <end position="497"/>
    </location>
</feature>
<feature type="transmembrane region" description="Helical" evidence="9">
    <location>
        <begin position="238"/>
        <end position="255"/>
    </location>
</feature>
<evidence type="ECO:0000256" key="2">
    <source>
        <dbReference type="ARBA" id="ARBA00022448"/>
    </source>
</evidence>
<keyword evidence="5 9" id="KW-0812">Transmembrane</keyword>
<dbReference type="InterPro" id="IPR003148">
    <property type="entry name" value="RCK_N"/>
</dbReference>
<comment type="subcellular location">
    <subcellularLocation>
        <location evidence="1">Cell membrane</location>
        <topology evidence="1">Multi-pass membrane protein</topology>
    </subcellularLocation>
</comment>
<sequence>MDQSVLYTMAAVLVLGVGAQWLAWRLKLPSILPLLALGILAGPATGLLNPDEMFGPILFPMVSLGVALVLFEGGMTLRFRDIRGHGAVVTNLVSWGAVLNWLLIAAGAHYLAGLSGDIAMLFAALMIVTGPTVINPLLRTMRAENSVSQVLRWEGILIDPVGALLAVLVFQYLLTGQNSLMLFAESIGAGTFMGLAGAWSLGIVLRRHWVPEYLLNVLTLAWVVMVFAGSDALAHESGLLAVTIMGILLGNMRDVAVSEILSFKESLSVLIISVLFVVLGARVDPAEIIATGWQGVIILLVILAARPIIVWLSTIRSGYRWQQKALISWVAPRGIVAAAVSSLFAIRLEESGHEGASTLVALTFLVILATVLLQSLSARRVTKALGLAEAEPNGVLFVGANSVARAMAKALQDQGYRVKLADTSYEEIRAARMAGLEVYYGDPISSHADQYLELSGIGRLFAVSRRSRWNTLACMKFRSEFGPQRVFSLRNSEDRKDTDRSRIADEYAPPRLFTADLTFEKIASLLAGGAEIKTIRLGEDFSLEDYKRETGAKLIPLLSLGEKQKLRVIDDPEALSKQSGTQRIIALVWKNNDDSAKEKPSESK</sequence>
<keyword evidence="4" id="KW-1003">Cell membrane</keyword>
<keyword evidence="2" id="KW-0813">Transport</keyword>
<organism evidence="12 13">
    <name type="scientific">Congregibacter variabilis</name>
    <dbReference type="NCBI Taxonomy" id="3081200"/>
    <lineage>
        <taxon>Bacteria</taxon>
        <taxon>Pseudomonadati</taxon>
        <taxon>Pseudomonadota</taxon>
        <taxon>Gammaproteobacteria</taxon>
        <taxon>Cellvibrionales</taxon>
        <taxon>Halieaceae</taxon>
        <taxon>Congregibacter</taxon>
    </lineage>
</organism>
<dbReference type="PANTHER" id="PTHR32507:SF0">
    <property type="entry name" value="NA(+)_H(+) ANTIPORTER 2-RELATED"/>
    <property type="match status" value="1"/>
</dbReference>
<feature type="transmembrane region" description="Helical" evidence="9">
    <location>
        <begin position="213"/>
        <end position="232"/>
    </location>
</feature>
<feature type="transmembrane region" description="Helical" evidence="9">
    <location>
        <begin position="358"/>
        <end position="376"/>
    </location>
</feature>
<evidence type="ECO:0000259" key="11">
    <source>
        <dbReference type="Pfam" id="PF02254"/>
    </source>
</evidence>
<dbReference type="Pfam" id="PF02254">
    <property type="entry name" value="TrkA_N"/>
    <property type="match status" value="1"/>
</dbReference>
<evidence type="ECO:0000256" key="6">
    <source>
        <dbReference type="ARBA" id="ARBA00022989"/>
    </source>
</evidence>
<evidence type="ECO:0000313" key="12">
    <source>
        <dbReference type="EMBL" id="WOJ92680.1"/>
    </source>
</evidence>
<feature type="transmembrane region" description="Helical" evidence="9">
    <location>
        <begin position="118"/>
        <end position="138"/>
    </location>
</feature>
<feature type="transmembrane region" description="Helical" evidence="9">
    <location>
        <begin position="6"/>
        <end position="24"/>
    </location>
</feature>
<dbReference type="RefSeq" id="WP_407347279.1">
    <property type="nucleotide sequence ID" value="NZ_CP136864.1"/>
</dbReference>
<reference evidence="12 13" key="1">
    <citation type="submission" date="2023-10" db="EMBL/GenBank/DDBJ databases">
        <title>Two novel species belonging to the OM43/NOR5 clade.</title>
        <authorList>
            <person name="Park M."/>
        </authorList>
    </citation>
    <scope>NUCLEOTIDE SEQUENCE [LARGE SCALE GENOMIC DNA]</scope>
    <source>
        <strain evidence="12 13">IMCC43200</strain>
    </source>
</reference>
<feature type="transmembrane region" description="Helical" evidence="9">
    <location>
        <begin position="295"/>
        <end position="314"/>
    </location>
</feature>
<feature type="transmembrane region" description="Helical" evidence="9">
    <location>
        <begin position="92"/>
        <end position="112"/>
    </location>
</feature>
<keyword evidence="3" id="KW-0050">Antiport</keyword>
<keyword evidence="7" id="KW-0406">Ion transport</keyword>
<keyword evidence="6 9" id="KW-1133">Transmembrane helix</keyword>
<gene>
    <name evidence="12" type="ORF">R0135_12915</name>
</gene>
<dbReference type="Gene3D" id="1.20.1530.20">
    <property type="match status" value="1"/>
</dbReference>
<evidence type="ECO:0000256" key="1">
    <source>
        <dbReference type="ARBA" id="ARBA00004651"/>
    </source>
</evidence>
<dbReference type="Proteomes" id="UP001626537">
    <property type="component" value="Chromosome"/>
</dbReference>
<feature type="transmembrane region" description="Helical" evidence="9">
    <location>
        <begin position="326"/>
        <end position="346"/>
    </location>
</feature>
<evidence type="ECO:0000256" key="7">
    <source>
        <dbReference type="ARBA" id="ARBA00023065"/>
    </source>
</evidence>